<dbReference type="RefSeq" id="WP_008835306.1">
    <property type="nucleotide sequence ID" value="NZ_AHAM01000057.1"/>
</dbReference>
<proteinExistence type="predicted"/>
<dbReference type="Proteomes" id="UP000003250">
    <property type="component" value="Unassembled WGS sequence"/>
</dbReference>
<name>H0HNE4_9HYPH</name>
<dbReference type="EMBL" id="AHAM01000057">
    <property type="protein sequence ID" value="EHK57716.1"/>
    <property type="molecule type" value="Genomic_DNA"/>
</dbReference>
<sequence length="67" mass="7427">MPRRKPFTNVQFARYAASIASRSASWARDILDDTEGSPRPEAVERFCQEIAGVLDRISEVSTGVEGQ</sequence>
<keyword evidence="2" id="KW-1185">Reference proteome</keyword>
<gene>
    <name evidence="1" type="ORF">MAXJ12_08334</name>
</gene>
<accession>H0HNE4</accession>
<reference evidence="1 2" key="1">
    <citation type="journal article" date="2012" name="J. Bacteriol.">
        <title>Draft Genome Sequence of Mesorhizobium alhagi CCNWXJ12-2T, a Novel Salt-Resistant Species Isolated from the Desert of Northwestern China.</title>
        <authorList>
            <person name="Zhou M."/>
            <person name="Chen W."/>
            <person name="Chen H."/>
            <person name="Wei G."/>
        </authorList>
    </citation>
    <scope>NUCLEOTIDE SEQUENCE [LARGE SCALE GENOMIC DNA]</scope>
    <source>
        <strain evidence="1 2">CCNWXJ12-2</strain>
    </source>
</reference>
<evidence type="ECO:0000313" key="2">
    <source>
        <dbReference type="Proteomes" id="UP000003250"/>
    </source>
</evidence>
<evidence type="ECO:0000313" key="1">
    <source>
        <dbReference type="EMBL" id="EHK57716.1"/>
    </source>
</evidence>
<organism evidence="1 2">
    <name type="scientific">Mesorhizobium alhagi CCNWXJ12-2</name>
    <dbReference type="NCBI Taxonomy" id="1107882"/>
    <lineage>
        <taxon>Bacteria</taxon>
        <taxon>Pseudomonadati</taxon>
        <taxon>Pseudomonadota</taxon>
        <taxon>Alphaproteobacteria</taxon>
        <taxon>Hyphomicrobiales</taxon>
        <taxon>Phyllobacteriaceae</taxon>
        <taxon>Allomesorhizobium</taxon>
    </lineage>
</organism>
<dbReference type="PATRIC" id="fig|1107882.3.peg.1626"/>
<dbReference type="AlphaFoldDB" id="H0HNE4"/>
<protein>
    <submittedName>
        <fullName evidence="1">Uncharacterized protein</fullName>
    </submittedName>
</protein>